<dbReference type="KEGG" id="vg:14011193"/>
<gene>
    <name evidence="2" type="ORF">CyHV1_ORF35</name>
</gene>
<accession>K7PBC5</accession>
<name>K7PBC5_9VIRU</name>
<evidence type="ECO:0000313" key="2">
    <source>
        <dbReference type="EMBL" id="AFJ20339.1"/>
    </source>
</evidence>
<sequence>MACKRTLFDRFQPSSRDREPTVRALKSALSRPPPPVDDRHRRLLHGLGIDMMSIGLALLSGTEAKRESVMARLSEGNVDLTALASYCGQPDPDLFISLSSWEVFSMQKRLGHSMVHAAYEIIRCSHNEVEGAVRAQWARLRSLFTVSRVRPAFYYTLAFYGQQDILLHFRGSADGLHDVYYKLCCPELPTSDDA</sequence>
<feature type="region of interest" description="Disordered" evidence="1">
    <location>
        <begin position="15"/>
        <end position="37"/>
    </location>
</feature>
<dbReference type="Proteomes" id="UP000118426">
    <property type="component" value="Segment"/>
</dbReference>
<proteinExistence type="predicted"/>
<dbReference type="GeneID" id="14011193"/>
<reference evidence="2 3" key="1">
    <citation type="journal article" date="2013" name="J. Virol.">
        <title>Comparative genomics of carp herpesviruses.</title>
        <authorList>
            <person name="Davison A.J."/>
            <person name="Kurobe T."/>
            <person name="Gatherer D."/>
            <person name="Cunningham C."/>
            <person name="Korf I."/>
            <person name="Fukuda H."/>
            <person name="Hedrick R.P."/>
            <person name="Waltzek T.B."/>
        </authorList>
    </citation>
    <scope>NUCLEOTIDE SEQUENCE [LARGE SCALE GENOMIC DNA]</scope>
    <source>
        <strain evidence="2">NG-J1</strain>
    </source>
</reference>
<dbReference type="OrthoDB" id="36060at10239"/>
<dbReference type="RefSeq" id="YP_007003704.1">
    <property type="nucleotide sequence ID" value="NC_019491.1"/>
</dbReference>
<evidence type="ECO:0000256" key="1">
    <source>
        <dbReference type="SAM" id="MobiDB-lite"/>
    </source>
</evidence>
<evidence type="ECO:0000313" key="3">
    <source>
        <dbReference type="Proteomes" id="UP000118426"/>
    </source>
</evidence>
<keyword evidence="3" id="KW-1185">Reference proteome</keyword>
<protein>
    <submittedName>
        <fullName evidence="2">Protein ORF35</fullName>
    </submittedName>
</protein>
<organism evidence="2 3">
    <name type="scientific">Cyprinid herpesvirus 1</name>
    <dbReference type="NCBI Taxonomy" id="317858"/>
    <lineage>
        <taxon>Viruses</taxon>
        <taxon>Duplodnaviria</taxon>
        <taxon>Heunggongvirae</taxon>
        <taxon>Peploviricota</taxon>
        <taxon>Herviviricetes</taxon>
        <taxon>Herpesvirales</taxon>
        <taxon>Alloherpesviridae</taxon>
        <taxon>Cyvirus</taxon>
        <taxon>Cyvirus cyprinidallo1</taxon>
    </lineage>
</organism>
<dbReference type="EMBL" id="JQ815363">
    <property type="protein sequence ID" value="AFJ20339.1"/>
    <property type="molecule type" value="Genomic_DNA"/>
</dbReference>